<evidence type="ECO:0000256" key="1">
    <source>
        <dbReference type="ARBA" id="ARBA00009275"/>
    </source>
</evidence>
<keyword evidence="3" id="KW-0479">Metal-binding</keyword>
<dbReference type="InterPro" id="IPR001130">
    <property type="entry name" value="TatD-like"/>
</dbReference>
<evidence type="ECO:0000256" key="4">
    <source>
        <dbReference type="ARBA" id="ARBA00022801"/>
    </source>
</evidence>
<dbReference type="PANTHER" id="PTHR10060">
    <property type="entry name" value="TATD FAMILY DEOXYRIBONUCLEASE"/>
    <property type="match status" value="1"/>
</dbReference>
<dbReference type="InterPro" id="IPR032466">
    <property type="entry name" value="Metal_Hydrolase"/>
</dbReference>
<dbReference type="GO" id="GO:0005829">
    <property type="term" value="C:cytosol"/>
    <property type="evidence" value="ECO:0007669"/>
    <property type="project" value="TreeGrafter"/>
</dbReference>
<evidence type="ECO:0000256" key="3">
    <source>
        <dbReference type="ARBA" id="ARBA00022723"/>
    </source>
</evidence>
<dbReference type="Pfam" id="PF01026">
    <property type="entry name" value="TatD_DNase"/>
    <property type="match status" value="1"/>
</dbReference>
<keyword evidence="4" id="KW-0378">Hydrolase</keyword>
<keyword evidence="6" id="KW-1185">Reference proteome</keyword>
<proteinExistence type="inferred from homology"/>
<accession>A0AAD2PXA3</accession>
<dbReference type="InterPro" id="IPR018228">
    <property type="entry name" value="DNase_TatD-rel_CS"/>
</dbReference>
<evidence type="ECO:0000313" key="6">
    <source>
        <dbReference type="Proteomes" id="UP001295423"/>
    </source>
</evidence>
<name>A0AAD2PXA3_9STRA</name>
<evidence type="ECO:0000313" key="5">
    <source>
        <dbReference type="EMBL" id="CAJ1965191.1"/>
    </source>
</evidence>
<keyword evidence="2" id="KW-0540">Nuclease</keyword>
<dbReference type="SUPFAM" id="SSF51556">
    <property type="entry name" value="Metallo-dependent hydrolases"/>
    <property type="match status" value="1"/>
</dbReference>
<dbReference type="GO" id="GO:0008296">
    <property type="term" value="F:3'-5'-DNA exonuclease activity"/>
    <property type="evidence" value="ECO:0007669"/>
    <property type="project" value="TreeGrafter"/>
</dbReference>
<sequence length="367" mass="41123">MAAANDNDKSNGATMRFVDIGANLLDDRYMGEYNGKLRHDPDYEDVLQRSVEAGITHLILTAGTLRESRRALALVRELRQKWEEYNKNNNNDSSDGGGGGGGVLHFGCTIGVHPTRCQQEFVDRCDPEYKDEDANDDMNLPPHPNDPQQVLEELKALAVEGQKDQSVWAIGEFGLDYDRLEFCSKEIQQEYFQKQLQTFQSAPELQDLPFFLHNRNVGRDLAEILRSHNTKGETTSVGCKGVVHSFDGSIELANEFIEMGLYIGLNGCSLKTEENLQVVQQIPLDKILLETDCPYCDVKATHAGYSFVKTKWESKNYKKYEKGKMVKGRNEPCQIVQVAEVIAGVKDVSVETVADACYANSMALYGF</sequence>
<organism evidence="5 6">
    <name type="scientific">Cylindrotheca closterium</name>
    <dbReference type="NCBI Taxonomy" id="2856"/>
    <lineage>
        <taxon>Eukaryota</taxon>
        <taxon>Sar</taxon>
        <taxon>Stramenopiles</taxon>
        <taxon>Ochrophyta</taxon>
        <taxon>Bacillariophyta</taxon>
        <taxon>Bacillariophyceae</taxon>
        <taxon>Bacillariophycidae</taxon>
        <taxon>Bacillariales</taxon>
        <taxon>Bacillariaceae</taxon>
        <taxon>Cylindrotheca</taxon>
    </lineage>
</organism>
<reference evidence="5" key="1">
    <citation type="submission" date="2023-08" db="EMBL/GenBank/DDBJ databases">
        <authorList>
            <person name="Audoor S."/>
            <person name="Bilcke G."/>
        </authorList>
    </citation>
    <scope>NUCLEOTIDE SEQUENCE</scope>
</reference>
<gene>
    <name evidence="5" type="ORF">CYCCA115_LOCUS20993</name>
</gene>
<dbReference type="PANTHER" id="PTHR10060:SF15">
    <property type="entry name" value="DEOXYRIBONUCLEASE TATDN1"/>
    <property type="match status" value="1"/>
</dbReference>
<evidence type="ECO:0000256" key="2">
    <source>
        <dbReference type="ARBA" id="ARBA00022722"/>
    </source>
</evidence>
<dbReference type="GO" id="GO:0046872">
    <property type="term" value="F:metal ion binding"/>
    <property type="evidence" value="ECO:0007669"/>
    <property type="project" value="UniProtKB-KW"/>
</dbReference>
<dbReference type="AlphaFoldDB" id="A0AAD2PXA3"/>
<dbReference type="Proteomes" id="UP001295423">
    <property type="component" value="Unassembled WGS sequence"/>
</dbReference>
<dbReference type="InterPro" id="IPR050891">
    <property type="entry name" value="TatD-type_Hydrolase"/>
</dbReference>
<dbReference type="Gene3D" id="3.20.20.140">
    <property type="entry name" value="Metal-dependent hydrolases"/>
    <property type="match status" value="1"/>
</dbReference>
<comment type="caution">
    <text evidence="5">The sequence shown here is derived from an EMBL/GenBank/DDBJ whole genome shotgun (WGS) entry which is preliminary data.</text>
</comment>
<dbReference type="EMBL" id="CAKOGP040002202">
    <property type="protein sequence ID" value="CAJ1965191.1"/>
    <property type="molecule type" value="Genomic_DNA"/>
</dbReference>
<dbReference type="PROSITE" id="PS01091">
    <property type="entry name" value="TATD_3"/>
    <property type="match status" value="1"/>
</dbReference>
<dbReference type="CDD" id="cd01310">
    <property type="entry name" value="TatD_DNAse"/>
    <property type="match status" value="1"/>
</dbReference>
<protein>
    <submittedName>
        <fullName evidence="5">Uncharacterized protein</fullName>
    </submittedName>
</protein>
<comment type="similarity">
    <text evidence="1">Belongs to the metallo-dependent hydrolases superfamily. TatD-type hydrolase family.</text>
</comment>